<accession>A0A0F9E569</accession>
<comment type="caution">
    <text evidence="1">The sequence shown here is derived from an EMBL/GenBank/DDBJ whole genome shotgun (WGS) entry which is preliminary data.</text>
</comment>
<reference evidence="1" key="1">
    <citation type="journal article" date="2015" name="Nature">
        <title>Complex archaea that bridge the gap between prokaryotes and eukaryotes.</title>
        <authorList>
            <person name="Spang A."/>
            <person name="Saw J.H."/>
            <person name="Jorgensen S.L."/>
            <person name="Zaremba-Niedzwiedzka K."/>
            <person name="Martijn J."/>
            <person name="Lind A.E."/>
            <person name="van Eijk R."/>
            <person name="Schleper C."/>
            <person name="Guy L."/>
            <person name="Ettema T.J."/>
        </authorList>
    </citation>
    <scope>NUCLEOTIDE SEQUENCE</scope>
</reference>
<proteinExistence type="predicted"/>
<name>A0A0F9E569_9ZZZZ</name>
<dbReference type="AlphaFoldDB" id="A0A0F9E569"/>
<gene>
    <name evidence="1" type="ORF">LCGC14_2117900</name>
</gene>
<dbReference type="EMBL" id="LAZR01026307">
    <property type="protein sequence ID" value="KKL69148.1"/>
    <property type="molecule type" value="Genomic_DNA"/>
</dbReference>
<feature type="non-terminal residue" evidence="1">
    <location>
        <position position="1"/>
    </location>
</feature>
<evidence type="ECO:0000313" key="1">
    <source>
        <dbReference type="EMBL" id="KKL69148.1"/>
    </source>
</evidence>
<protein>
    <submittedName>
        <fullName evidence="1">Uncharacterized protein</fullName>
    </submittedName>
</protein>
<sequence length="54" mass="6156">KSVPLEVVKKYHGSVGKGYIQYLEADQALDANSKRIRRQAYDSMGRLIKQMEGE</sequence>
<organism evidence="1">
    <name type="scientific">marine sediment metagenome</name>
    <dbReference type="NCBI Taxonomy" id="412755"/>
    <lineage>
        <taxon>unclassified sequences</taxon>
        <taxon>metagenomes</taxon>
        <taxon>ecological metagenomes</taxon>
    </lineage>
</organism>